<gene>
    <name evidence="2" type="ORF">V7F78_11810</name>
</gene>
<dbReference type="AlphaFoldDB" id="A0AB35XMK8"/>
<evidence type="ECO:0000313" key="3">
    <source>
        <dbReference type="Proteomes" id="UP001309299"/>
    </source>
</evidence>
<evidence type="ECO:0000313" key="2">
    <source>
        <dbReference type="EMBL" id="MEH1547667.1"/>
    </source>
</evidence>
<sequence length="138" mass="15889">MSSVSYDHQHPHIEELMTLYNSVGWTAYTTHPYKMEGLLDRVDQVRCARTDGELIGFSRAISDGVQVALIQDLLVHPKWQRHGIGRHLLTSMMEHYSGLRQIVLLSDDIPEIIAFYESCGLHDIAREEGKAFVRYLYE</sequence>
<dbReference type="Pfam" id="PF13508">
    <property type="entry name" value="Acetyltransf_7"/>
    <property type="match status" value="1"/>
</dbReference>
<dbReference type="GO" id="GO:0016747">
    <property type="term" value="F:acyltransferase activity, transferring groups other than amino-acyl groups"/>
    <property type="evidence" value="ECO:0007669"/>
    <property type="project" value="InterPro"/>
</dbReference>
<dbReference type="PANTHER" id="PTHR43233">
    <property type="entry name" value="FAMILY N-ACETYLTRANSFERASE, PUTATIVE (AFU_ORTHOLOGUE AFUA_6G03350)-RELATED"/>
    <property type="match status" value="1"/>
</dbReference>
<dbReference type="CDD" id="cd04301">
    <property type="entry name" value="NAT_SF"/>
    <property type="match status" value="1"/>
</dbReference>
<dbReference type="InterPro" id="IPR000182">
    <property type="entry name" value="GNAT_dom"/>
</dbReference>
<dbReference type="PANTHER" id="PTHR43233:SF1">
    <property type="entry name" value="FAMILY N-ACETYLTRANSFERASE, PUTATIVE (AFU_ORTHOLOGUE AFUA_6G03350)-RELATED"/>
    <property type="match status" value="1"/>
</dbReference>
<dbReference type="PROSITE" id="PS51186">
    <property type="entry name" value="GNAT"/>
    <property type="match status" value="1"/>
</dbReference>
<organism evidence="2 3">
    <name type="scientific">Cutibacterium avidum</name>
    <dbReference type="NCBI Taxonomy" id="33010"/>
    <lineage>
        <taxon>Bacteria</taxon>
        <taxon>Bacillati</taxon>
        <taxon>Actinomycetota</taxon>
        <taxon>Actinomycetes</taxon>
        <taxon>Propionibacteriales</taxon>
        <taxon>Propionibacteriaceae</taxon>
        <taxon>Cutibacterium</taxon>
    </lineage>
</organism>
<dbReference type="InterPro" id="IPR053144">
    <property type="entry name" value="Acetyltransferase_Butenolide"/>
</dbReference>
<feature type="domain" description="N-acetyltransferase" evidence="1">
    <location>
        <begin position="1"/>
        <end position="138"/>
    </location>
</feature>
<dbReference type="SUPFAM" id="SSF55729">
    <property type="entry name" value="Acyl-CoA N-acyltransferases (Nat)"/>
    <property type="match status" value="1"/>
</dbReference>
<name>A0AB35XMK8_9ACTN</name>
<dbReference type="RefSeq" id="WP_252906167.1">
    <property type="nucleotide sequence ID" value="NZ_CABKSM010000001.1"/>
</dbReference>
<reference evidence="2" key="1">
    <citation type="submission" date="2024-02" db="EMBL/GenBank/DDBJ databases">
        <title>Bacterial skin colonization with Propionibacterium avidum as a risk factor for Periprosthetic Joint Infections - a single-center prospective study.</title>
        <authorList>
            <person name="Achermann Y."/>
        </authorList>
    </citation>
    <scope>NUCLEOTIDE SEQUENCE</scope>
    <source>
        <strain evidence="2">PAVI-2017310195</strain>
    </source>
</reference>
<dbReference type="Gene3D" id="3.40.630.30">
    <property type="match status" value="1"/>
</dbReference>
<protein>
    <submittedName>
        <fullName evidence="2">GNAT family N-acetyltransferase</fullName>
    </submittedName>
</protein>
<comment type="caution">
    <text evidence="2">The sequence shown here is derived from an EMBL/GenBank/DDBJ whole genome shotgun (WGS) entry which is preliminary data.</text>
</comment>
<dbReference type="InterPro" id="IPR016181">
    <property type="entry name" value="Acyl_CoA_acyltransferase"/>
</dbReference>
<accession>A0AB35XMK8</accession>
<evidence type="ECO:0000259" key="1">
    <source>
        <dbReference type="PROSITE" id="PS51186"/>
    </source>
</evidence>
<dbReference type="Proteomes" id="UP001309299">
    <property type="component" value="Unassembled WGS sequence"/>
</dbReference>
<dbReference type="EMBL" id="JBAKUA010000025">
    <property type="protein sequence ID" value="MEH1547667.1"/>
    <property type="molecule type" value="Genomic_DNA"/>
</dbReference>
<proteinExistence type="predicted"/>